<keyword evidence="1" id="KW-0472">Membrane</keyword>
<reference evidence="3 4" key="2">
    <citation type="journal article" date="2016" name="Microb. Ecol.">
        <title>Genome Characteristics of a Novel Type I Methanotroph (Sn10-6) Isolated from a Flooded Indian Rice Field.</title>
        <authorList>
            <person name="Rahalkar M.C."/>
            <person name="Pandit P.S."/>
            <person name="Dhakephalkar P.K."/>
            <person name="Pore S."/>
            <person name="Arora P."/>
            <person name="Kapse N."/>
        </authorList>
    </citation>
    <scope>NUCLEOTIDE SEQUENCE [LARGE SCALE GENOMIC DNA]</scope>
    <source>
        <strain evidence="3 4">Sn10-6</strain>
    </source>
</reference>
<keyword evidence="4" id="KW-1185">Reference proteome</keyword>
<evidence type="ECO:0000256" key="1">
    <source>
        <dbReference type="SAM" id="Phobius"/>
    </source>
</evidence>
<dbReference type="InterPro" id="IPR033417">
    <property type="entry name" value="CHASE8"/>
</dbReference>
<dbReference type="AlphaFoldDB" id="A0A0F3IF02"/>
<accession>A0A0F3IF02</accession>
<sequence length="157" mass="17656">MINYVRNLSIHKKLLLTVLFPNISSLIVAGMILVVLEINDFQRKAQDELTTLATLIGNRSIAAVMFQDTKLAEENLSVLNMQPTVQAACLYDAKGVQFSRLLKNEQDAWQCPIAVSQEHTHFVSRDLYVVVPIVDKGENLGTVLIYADFAKAYWEKS</sequence>
<dbReference type="Proteomes" id="UP000033684">
    <property type="component" value="Unassembled WGS sequence"/>
</dbReference>
<protein>
    <recommendedName>
        <fullName evidence="2">Periplasmic sensor domain-containing protein</fullName>
    </recommendedName>
</protein>
<keyword evidence="1" id="KW-1133">Transmembrane helix</keyword>
<dbReference type="EMBL" id="LAJX01000304">
    <property type="protein sequence ID" value="KJV05098.1"/>
    <property type="molecule type" value="Genomic_DNA"/>
</dbReference>
<reference evidence="4" key="1">
    <citation type="submission" date="2015-03" db="EMBL/GenBank/DDBJ databases">
        <title>Draft genome sequence of a novel methanotroph (Sn10-6) isolated from flooded ricefield rhizosphere in India.</title>
        <authorList>
            <person name="Pandit P.S."/>
            <person name="Pore S.D."/>
            <person name="Arora P."/>
            <person name="Kapse N.G."/>
            <person name="Dhakephalkar P.K."/>
            <person name="Rahalkar M.C."/>
        </authorList>
    </citation>
    <scope>NUCLEOTIDE SEQUENCE [LARGE SCALE GENOMIC DNA]</scope>
    <source>
        <strain evidence="4">Sn10-6</strain>
    </source>
</reference>
<proteinExistence type="predicted"/>
<comment type="caution">
    <text evidence="3">The sequence shown here is derived from an EMBL/GenBank/DDBJ whole genome shotgun (WGS) entry which is preliminary data.</text>
</comment>
<evidence type="ECO:0000313" key="4">
    <source>
        <dbReference type="Proteomes" id="UP000033684"/>
    </source>
</evidence>
<evidence type="ECO:0000259" key="2">
    <source>
        <dbReference type="Pfam" id="PF17152"/>
    </source>
</evidence>
<feature type="transmembrane region" description="Helical" evidence="1">
    <location>
        <begin position="14"/>
        <end position="36"/>
    </location>
</feature>
<gene>
    <name evidence="3" type="ORF">VZ94_20665</name>
</gene>
<feature type="domain" description="Periplasmic sensor" evidence="2">
    <location>
        <begin position="42"/>
        <end position="145"/>
    </location>
</feature>
<organism evidence="3 4">
    <name type="scientific">Methylocucumis oryzae</name>
    <dbReference type="NCBI Taxonomy" id="1632867"/>
    <lineage>
        <taxon>Bacteria</taxon>
        <taxon>Pseudomonadati</taxon>
        <taxon>Pseudomonadota</taxon>
        <taxon>Gammaproteobacteria</taxon>
        <taxon>Methylococcales</taxon>
        <taxon>Methylococcaceae</taxon>
        <taxon>Methylocucumis</taxon>
    </lineage>
</organism>
<name>A0A0F3IF02_9GAMM</name>
<keyword evidence="1" id="KW-0812">Transmembrane</keyword>
<dbReference type="Pfam" id="PF17152">
    <property type="entry name" value="CHASE8"/>
    <property type="match status" value="1"/>
</dbReference>
<evidence type="ECO:0000313" key="3">
    <source>
        <dbReference type="EMBL" id="KJV05098.1"/>
    </source>
</evidence>
<dbReference type="RefSeq" id="WP_045780681.1">
    <property type="nucleotide sequence ID" value="NZ_LAJX01000304.1"/>
</dbReference>